<dbReference type="AlphaFoldDB" id="A0A448WXU4"/>
<keyword evidence="2" id="KW-1185">Reference proteome</keyword>
<evidence type="ECO:0000313" key="2">
    <source>
        <dbReference type="Proteomes" id="UP000784294"/>
    </source>
</evidence>
<comment type="caution">
    <text evidence="1">The sequence shown here is derived from an EMBL/GenBank/DDBJ whole genome shotgun (WGS) entry which is preliminary data.</text>
</comment>
<sequence length="105" mass="12147">MAFFVWTTTPAMSMLYQHGWWYLVVKAELGHSPFGMHWLWFKAYAHRLVGLPTDLYANNTLCEALSSLYDMLLFTAVRICRPDTSTLDEVCNLNVRVYMAPEHGI</sequence>
<organism evidence="1 2">
    <name type="scientific">Protopolystoma xenopodis</name>
    <dbReference type="NCBI Taxonomy" id="117903"/>
    <lineage>
        <taxon>Eukaryota</taxon>
        <taxon>Metazoa</taxon>
        <taxon>Spiralia</taxon>
        <taxon>Lophotrochozoa</taxon>
        <taxon>Platyhelminthes</taxon>
        <taxon>Monogenea</taxon>
        <taxon>Polyopisthocotylea</taxon>
        <taxon>Polystomatidea</taxon>
        <taxon>Polystomatidae</taxon>
        <taxon>Protopolystoma</taxon>
    </lineage>
</organism>
<proteinExistence type="predicted"/>
<reference evidence="1" key="1">
    <citation type="submission" date="2018-11" db="EMBL/GenBank/DDBJ databases">
        <authorList>
            <consortium name="Pathogen Informatics"/>
        </authorList>
    </citation>
    <scope>NUCLEOTIDE SEQUENCE</scope>
</reference>
<protein>
    <submittedName>
        <fullName evidence="1">Uncharacterized protein</fullName>
    </submittedName>
</protein>
<evidence type="ECO:0000313" key="1">
    <source>
        <dbReference type="EMBL" id="VEL22820.1"/>
    </source>
</evidence>
<dbReference type="EMBL" id="CAAALY010058571">
    <property type="protein sequence ID" value="VEL22820.1"/>
    <property type="molecule type" value="Genomic_DNA"/>
</dbReference>
<dbReference type="Proteomes" id="UP000784294">
    <property type="component" value="Unassembled WGS sequence"/>
</dbReference>
<accession>A0A448WXU4</accession>
<name>A0A448WXU4_9PLAT</name>
<gene>
    <name evidence="1" type="ORF">PXEA_LOCUS16260</name>
</gene>